<keyword evidence="10 13" id="KW-0472">Membrane</keyword>
<keyword evidence="9 13" id="KW-1133">Transmembrane helix</keyword>
<sequence>MVCVAHIDAEAIPTYLSNVFQITYRVFTFITNAVILRYITSDVLGIINVRLALLYSTDTFVSVEAFRRAALGVTESSTWRQAINLVWLSVPVSAAVSAALAGLWLHALSQPAPEVTSEYRLGVWVTAAMVVLETAAQPLVILAQAMLFVKLKVVADMVTLCSRVALKAWLIALYPSHAIWAYCVGHAVSSALLVVIYYGTLLWHVRSPDNCLPVKSASELGPRLVPGQPVSAAGGRVLHDLLRAMSLLCLVAVTFGWSYSHLLLRLYGGALLTAGPAVSLLRAQCAYVLLLAVNGVLECYTFAVMRQEQINGYNRKMVLLSVIFVISTGIFTRLFGGVGLILANCVNMLTRIYVCYRFVAGLPLEPAVSVPPLLGLRPPPAVAAALELQDIQKSGIRSFRDIHVDESNILIWQGLIVPESPPYNKGAFRIEINFPAEYPFKPPKVVFKTKIYHPNIDERGQVCLPIISAENWKPATKTDQVIQALVALVNDPEPEHALRADLAEEYSKDKKKFMKSAEDFTKKNSEKRPAD</sequence>
<evidence type="ECO:0000256" key="5">
    <source>
        <dbReference type="ARBA" id="ARBA00022679"/>
    </source>
</evidence>
<comment type="pathway">
    <text evidence="3">Protein modification; protein glycosylation.</text>
</comment>
<keyword evidence="5" id="KW-0808">Transferase</keyword>
<reference evidence="15 16" key="1">
    <citation type="submission" date="2019-07" db="EMBL/GenBank/DDBJ databases">
        <title>Draft genome assembly of a fouling barnacle, Amphibalanus amphitrite (Darwin, 1854): The first reference genome for Thecostraca.</title>
        <authorList>
            <person name="Kim W."/>
        </authorList>
    </citation>
    <scope>NUCLEOTIDE SEQUENCE [LARGE SCALE GENOMIC DNA]</scope>
    <source>
        <strain evidence="15">SNU_AA5</strain>
        <tissue evidence="15">Soma without cirri and trophi</tissue>
    </source>
</reference>
<name>A0A6A4VCT4_AMPAM</name>
<comment type="function">
    <text evidence="11 13">Intramembrane glycolipid transporter that operates in the biosynthetic pathway of dolichol-linked oligosaccharides, the glycan precursors employed in protein asparagine (N)-glycosylation. The sequential addition of sugars to dolichol pyrophosphate produces dolichol-linked oligosaccharides containing fourteen sugars, including two GlcNAcs, nine mannoses and three glucoses. Once assembled, the oligosaccharide is transferred from the lipid to nascent proteins by oligosaccharyltransferases. The assembly of dolichol-linked oligosaccharides begins on the cytosolic side of the endoplasmic reticulum membrane and finishes in its lumen. RFT1 could mediate the translocation of the cytosolically oriented intermediate DolPP-GlcNAc2Man5, produced by ALG11, into the ER lumen where dolichol-linked oligosaccharides assembly continues. However, the intramembrane lipid transporter activity could not be confirmed in vitro.</text>
</comment>
<evidence type="ECO:0000256" key="7">
    <source>
        <dbReference type="ARBA" id="ARBA00022786"/>
    </source>
</evidence>
<comment type="similarity">
    <text evidence="4 13">Belongs to the RFT1 family.</text>
</comment>
<evidence type="ECO:0000259" key="14">
    <source>
        <dbReference type="PROSITE" id="PS50127"/>
    </source>
</evidence>
<comment type="subcellular location">
    <subcellularLocation>
        <location evidence="2 13">Endoplasmic reticulum membrane</location>
        <topology evidence="2 13">Multi-pass membrane protein</topology>
    </subcellularLocation>
</comment>
<dbReference type="GO" id="GO:0005789">
    <property type="term" value="C:endoplasmic reticulum membrane"/>
    <property type="evidence" value="ECO:0007669"/>
    <property type="project" value="UniProtKB-SubCell"/>
</dbReference>
<feature type="transmembrane region" description="Helical" evidence="13">
    <location>
        <begin position="280"/>
        <end position="305"/>
    </location>
</feature>
<evidence type="ECO:0000256" key="8">
    <source>
        <dbReference type="ARBA" id="ARBA00022824"/>
    </source>
</evidence>
<evidence type="ECO:0000256" key="4">
    <source>
        <dbReference type="ARBA" id="ARBA00010288"/>
    </source>
</evidence>
<evidence type="ECO:0000256" key="12">
    <source>
        <dbReference type="PROSITE-ProRule" id="PRU10133"/>
    </source>
</evidence>
<dbReference type="PANTHER" id="PTHR13117:SF5">
    <property type="entry name" value="PROTEIN RFT1 HOMOLOG"/>
    <property type="match status" value="1"/>
</dbReference>
<evidence type="ECO:0000256" key="6">
    <source>
        <dbReference type="ARBA" id="ARBA00022692"/>
    </source>
</evidence>
<feature type="transmembrane region" description="Helical" evidence="13">
    <location>
        <begin position="317"/>
        <end position="342"/>
    </location>
</feature>
<dbReference type="PANTHER" id="PTHR13117">
    <property type="entry name" value="ENDOPLASMIC RETICULUM MULTISPAN TRANSMEMBRANE PROTEIN-RELATED"/>
    <property type="match status" value="1"/>
</dbReference>
<organism evidence="15 16">
    <name type="scientific">Amphibalanus amphitrite</name>
    <name type="common">Striped barnacle</name>
    <name type="synonym">Balanus amphitrite</name>
    <dbReference type="NCBI Taxonomy" id="1232801"/>
    <lineage>
        <taxon>Eukaryota</taxon>
        <taxon>Metazoa</taxon>
        <taxon>Ecdysozoa</taxon>
        <taxon>Arthropoda</taxon>
        <taxon>Crustacea</taxon>
        <taxon>Multicrustacea</taxon>
        <taxon>Cirripedia</taxon>
        <taxon>Thoracica</taxon>
        <taxon>Thoracicalcarea</taxon>
        <taxon>Balanomorpha</taxon>
        <taxon>Balanoidea</taxon>
        <taxon>Balanidae</taxon>
        <taxon>Amphibalaninae</taxon>
        <taxon>Amphibalanus</taxon>
    </lineage>
</organism>
<keyword evidence="6 13" id="KW-0812">Transmembrane</keyword>
<evidence type="ECO:0000256" key="1">
    <source>
        <dbReference type="ARBA" id="ARBA00000485"/>
    </source>
</evidence>
<comment type="catalytic activity">
    <reaction evidence="1">
        <text>S-ubiquitinyl-[E1 ubiquitin-activating enzyme]-L-cysteine + [E2 ubiquitin-conjugating enzyme]-L-cysteine = [E1 ubiquitin-activating enzyme]-L-cysteine + S-ubiquitinyl-[E2 ubiquitin-conjugating enzyme]-L-cysteine.</text>
        <dbReference type="EC" id="2.3.2.23"/>
    </reaction>
</comment>
<dbReference type="InterPro" id="IPR000608">
    <property type="entry name" value="UBC"/>
</dbReference>
<dbReference type="InterPro" id="IPR007594">
    <property type="entry name" value="RFT1"/>
</dbReference>
<dbReference type="PROSITE" id="PS50127">
    <property type="entry name" value="UBC_2"/>
    <property type="match status" value="1"/>
</dbReference>
<dbReference type="Pfam" id="PF00179">
    <property type="entry name" value="UQ_con"/>
    <property type="match status" value="1"/>
</dbReference>
<dbReference type="FunFam" id="3.10.110.10:FF:000011">
    <property type="entry name" value="Ubiquitin-conjugating enzyme E2 L3"/>
    <property type="match status" value="1"/>
</dbReference>
<evidence type="ECO:0000256" key="10">
    <source>
        <dbReference type="ARBA" id="ARBA00023136"/>
    </source>
</evidence>
<keyword evidence="8" id="KW-0256">Endoplasmic reticulum</keyword>
<dbReference type="OrthoDB" id="9973183at2759"/>
<keyword evidence="7" id="KW-0833">Ubl conjugation pathway</keyword>
<dbReference type="SUPFAM" id="SSF54495">
    <property type="entry name" value="UBC-like"/>
    <property type="match status" value="1"/>
</dbReference>
<feature type="transmembrane region" description="Helical" evidence="13">
    <location>
        <begin position="179"/>
        <end position="198"/>
    </location>
</feature>
<feature type="transmembrane region" description="Helical" evidence="13">
    <location>
        <begin position="121"/>
        <end position="141"/>
    </location>
</feature>
<dbReference type="InterPro" id="IPR023313">
    <property type="entry name" value="UBQ-conjugating_AS"/>
</dbReference>
<dbReference type="Pfam" id="PF04506">
    <property type="entry name" value="Rft-1"/>
    <property type="match status" value="2"/>
</dbReference>
<keyword evidence="16" id="KW-1185">Reference proteome</keyword>
<feature type="transmembrane region" description="Helical" evidence="13">
    <location>
        <begin position="241"/>
        <end position="260"/>
    </location>
</feature>
<evidence type="ECO:0000256" key="2">
    <source>
        <dbReference type="ARBA" id="ARBA00004477"/>
    </source>
</evidence>
<comment type="caution">
    <text evidence="13">Lacks conserved residue(s) required for the propagation of feature annotation.</text>
</comment>
<dbReference type="Proteomes" id="UP000440578">
    <property type="component" value="Unassembled WGS sequence"/>
</dbReference>
<evidence type="ECO:0000256" key="9">
    <source>
        <dbReference type="ARBA" id="ARBA00022989"/>
    </source>
</evidence>
<evidence type="ECO:0000313" key="15">
    <source>
        <dbReference type="EMBL" id="KAF0288152.1"/>
    </source>
</evidence>
<dbReference type="CDD" id="cd23801">
    <property type="entry name" value="UBCc_UBE2L3"/>
    <property type="match status" value="1"/>
</dbReference>
<evidence type="ECO:0000256" key="11">
    <source>
        <dbReference type="ARBA" id="ARBA00045912"/>
    </source>
</evidence>
<feature type="domain" description="UBC core" evidence="14">
    <location>
        <begin position="379"/>
        <end position="526"/>
    </location>
</feature>
<proteinExistence type="inferred from homology"/>
<dbReference type="GO" id="GO:0034203">
    <property type="term" value="P:glycolipid translocation"/>
    <property type="evidence" value="ECO:0007669"/>
    <property type="project" value="TreeGrafter"/>
</dbReference>
<evidence type="ECO:0000256" key="13">
    <source>
        <dbReference type="RuleBase" id="RU365067"/>
    </source>
</evidence>
<accession>A0A6A4VCT4</accession>
<feature type="active site" description="Glycyl thioester intermediate" evidence="12">
    <location>
        <position position="463"/>
    </location>
</feature>
<evidence type="ECO:0000313" key="16">
    <source>
        <dbReference type="Proteomes" id="UP000440578"/>
    </source>
</evidence>
<dbReference type="GO" id="GO:0061631">
    <property type="term" value="F:ubiquitin conjugating enzyme activity"/>
    <property type="evidence" value="ECO:0007669"/>
    <property type="project" value="UniProtKB-EC"/>
</dbReference>
<feature type="transmembrane region" description="Helical" evidence="13">
    <location>
        <begin position="85"/>
        <end position="109"/>
    </location>
</feature>
<dbReference type="Gene3D" id="3.10.110.10">
    <property type="entry name" value="Ubiquitin Conjugating Enzyme"/>
    <property type="match status" value="1"/>
</dbReference>
<comment type="caution">
    <text evidence="15">The sequence shown here is derived from an EMBL/GenBank/DDBJ whole genome shotgun (WGS) entry which is preliminary data.</text>
</comment>
<evidence type="ECO:0000256" key="3">
    <source>
        <dbReference type="ARBA" id="ARBA00004922"/>
    </source>
</evidence>
<dbReference type="EMBL" id="VIIS01002127">
    <property type="protein sequence ID" value="KAF0288152.1"/>
    <property type="molecule type" value="Genomic_DNA"/>
</dbReference>
<protein>
    <recommendedName>
        <fullName evidence="13">Protein RFT1 homolog</fullName>
    </recommendedName>
</protein>
<dbReference type="InterPro" id="IPR016135">
    <property type="entry name" value="UBQ-conjugating_enzyme/RWD"/>
</dbReference>
<dbReference type="GO" id="GO:0006488">
    <property type="term" value="P:dolichol-linked oligosaccharide biosynthetic process"/>
    <property type="evidence" value="ECO:0007669"/>
    <property type="project" value="InterPro"/>
</dbReference>
<dbReference type="AlphaFoldDB" id="A0A6A4VCT4"/>
<gene>
    <name evidence="15" type="primary">Ube2l3_1</name>
    <name evidence="15" type="ORF">FJT64_013468</name>
</gene>
<dbReference type="SMART" id="SM00212">
    <property type="entry name" value="UBCc"/>
    <property type="match status" value="1"/>
</dbReference>
<dbReference type="PROSITE" id="PS00183">
    <property type="entry name" value="UBC_1"/>
    <property type="match status" value="1"/>
</dbReference>